<sequence>MGKVLNTDPWSTFTLVLAKALIQITPLQSLPALLATLGEQLRQKHITQDAIIFFSSPLTLYQEGVIRLLREGHVTMARNLFDQIQEVLTISADEAFLCSVVSELLRNAEERGRRSFEKTEIVLNSLMIVRANQHLHALVPQIAPVMKQQHFSTVLFDVEKLYADYGRP</sequence>
<proteinExistence type="predicted"/>
<name>A0A0R1N0G8_9LACO</name>
<dbReference type="Proteomes" id="UP000051330">
    <property type="component" value="Unassembled WGS sequence"/>
</dbReference>
<evidence type="ECO:0000313" key="1">
    <source>
        <dbReference type="EMBL" id="KRL13713.1"/>
    </source>
</evidence>
<accession>A0A0R1N0G8</accession>
<protein>
    <submittedName>
        <fullName evidence="1">Uncharacterized protein</fullName>
    </submittedName>
</protein>
<reference evidence="1 2" key="1">
    <citation type="journal article" date="2015" name="Genome Announc.">
        <title>Expanding the biotechnology potential of lactobacilli through comparative genomics of 213 strains and associated genera.</title>
        <authorList>
            <person name="Sun Z."/>
            <person name="Harris H.M."/>
            <person name="McCann A."/>
            <person name="Guo C."/>
            <person name="Argimon S."/>
            <person name="Zhang W."/>
            <person name="Yang X."/>
            <person name="Jeffery I.B."/>
            <person name="Cooney J.C."/>
            <person name="Kagawa T.F."/>
            <person name="Liu W."/>
            <person name="Song Y."/>
            <person name="Salvetti E."/>
            <person name="Wrobel A."/>
            <person name="Rasinkangas P."/>
            <person name="Parkhill J."/>
            <person name="Rea M.C."/>
            <person name="O'Sullivan O."/>
            <person name="Ritari J."/>
            <person name="Douillard F.P."/>
            <person name="Paul Ross R."/>
            <person name="Yang R."/>
            <person name="Briner A.E."/>
            <person name="Felis G.E."/>
            <person name="de Vos W.M."/>
            <person name="Barrangou R."/>
            <person name="Klaenhammer T.R."/>
            <person name="Caufield P.W."/>
            <person name="Cui Y."/>
            <person name="Zhang H."/>
            <person name="O'Toole P.W."/>
        </authorList>
    </citation>
    <scope>NUCLEOTIDE SEQUENCE [LARGE SCALE GENOMIC DNA]</scope>
    <source>
        <strain evidence="1 2">DSM 12744</strain>
    </source>
</reference>
<comment type="caution">
    <text evidence="1">The sequence shown here is derived from an EMBL/GenBank/DDBJ whole genome shotgun (WGS) entry which is preliminary data.</text>
</comment>
<organism evidence="1 2">
    <name type="scientific">Schleiferilactobacillus perolens DSM 12744</name>
    <dbReference type="NCBI Taxonomy" id="1423792"/>
    <lineage>
        <taxon>Bacteria</taxon>
        <taxon>Bacillati</taxon>
        <taxon>Bacillota</taxon>
        <taxon>Bacilli</taxon>
        <taxon>Lactobacillales</taxon>
        <taxon>Lactobacillaceae</taxon>
        <taxon>Schleiferilactobacillus</taxon>
    </lineage>
</organism>
<dbReference type="OrthoDB" id="2328638at2"/>
<dbReference type="EMBL" id="AZEC01000003">
    <property type="protein sequence ID" value="KRL13713.1"/>
    <property type="molecule type" value="Genomic_DNA"/>
</dbReference>
<gene>
    <name evidence="1" type="ORF">FD09_GL001737</name>
</gene>
<dbReference type="PATRIC" id="fig|1423792.3.peg.1764"/>
<keyword evidence="2" id="KW-1185">Reference proteome</keyword>
<dbReference type="STRING" id="1423792.FD09_GL001737"/>
<dbReference type="AlphaFoldDB" id="A0A0R1N0G8"/>
<evidence type="ECO:0000313" key="2">
    <source>
        <dbReference type="Proteomes" id="UP000051330"/>
    </source>
</evidence>